<dbReference type="Gene3D" id="1.25.40.10">
    <property type="entry name" value="Tetratricopeptide repeat domain"/>
    <property type="match status" value="1"/>
</dbReference>
<dbReference type="KEGG" id="lvs:LOKVESSMR4R_02432"/>
<dbReference type="SUPFAM" id="SSF53335">
    <property type="entry name" value="S-adenosyl-L-methionine-dependent methyltransferases"/>
    <property type="match status" value="1"/>
</dbReference>
<dbReference type="Pfam" id="PF13489">
    <property type="entry name" value="Methyltransf_23"/>
    <property type="match status" value="1"/>
</dbReference>
<dbReference type="SUPFAM" id="SSF48452">
    <property type="entry name" value="TPR-like"/>
    <property type="match status" value="1"/>
</dbReference>
<organism evidence="2 3">
    <name type="scientific">Yoonia vestfoldensis</name>
    <dbReference type="NCBI Taxonomy" id="245188"/>
    <lineage>
        <taxon>Bacteria</taxon>
        <taxon>Pseudomonadati</taxon>
        <taxon>Pseudomonadota</taxon>
        <taxon>Alphaproteobacteria</taxon>
        <taxon>Rhodobacterales</taxon>
        <taxon>Paracoccaceae</taxon>
        <taxon>Yoonia</taxon>
    </lineage>
</organism>
<dbReference type="Gene3D" id="3.40.50.150">
    <property type="entry name" value="Vaccinia Virus protein VP39"/>
    <property type="match status" value="1"/>
</dbReference>
<gene>
    <name evidence="2" type="ORF">LOKVESSMR4R_02432</name>
</gene>
<evidence type="ECO:0000313" key="2">
    <source>
        <dbReference type="EMBL" id="ARU01736.1"/>
    </source>
</evidence>
<dbReference type="Proteomes" id="UP000195273">
    <property type="component" value="Chromosome"/>
</dbReference>
<evidence type="ECO:0000256" key="1">
    <source>
        <dbReference type="PROSITE-ProRule" id="PRU00339"/>
    </source>
</evidence>
<dbReference type="PROSITE" id="PS50005">
    <property type="entry name" value="TPR"/>
    <property type="match status" value="1"/>
</dbReference>
<accession>A0A1Y0EDN0</accession>
<dbReference type="EMBL" id="CP021431">
    <property type="protein sequence ID" value="ARU01736.1"/>
    <property type="molecule type" value="Genomic_DNA"/>
</dbReference>
<name>A0A1Y0EDN0_9RHOB</name>
<feature type="repeat" description="TPR" evidence="1">
    <location>
        <begin position="461"/>
        <end position="494"/>
    </location>
</feature>
<dbReference type="GO" id="GO:0032259">
    <property type="term" value="P:methylation"/>
    <property type="evidence" value="ECO:0007669"/>
    <property type="project" value="UniProtKB-KW"/>
</dbReference>
<protein>
    <submittedName>
        <fullName evidence="2">Bifunctional 3-demethylubiquinone-9 3-methyltransferase/ 2-octaprenyl-6-hydroxy phenol methylase</fullName>
    </submittedName>
</protein>
<dbReference type="InterPro" id="IPR029063">
    <property type="entry name" value="SAM-dependent_MTases_sf"/>
</dbReference>
<evidence type="ECO:0000313" key="3">
    <source>
        <dbReference type="Proteomes" id="UP000195273"/>
    </source>
</evidence>
<keyword evidence="2" id="KW-0830">Ubiquinone</keyword>
<reference evidence="2 3" key="1">
    <citation type="submission" date="2017-05" db="EMBL/GenBank/DDBJ databases">
        <title>Genome Sequence of Loktanella vestfoldensis Strain SMR4r Isolated from a Culture of the Diatom Skeletonema marinoi.</title>
        <authorList>
            <person name="Topel M."/>
            <person name="Pinder M.I.M."/>
            <person name="Johansson O.N."/>
            <person name="Kourtchenko O."/>
            <person name="Godhe A."/>
            <person name="Clarke A.K."/>
        </authorList>
    </citation>
    <scope>NUCLEOTIDE SEQUENCE [LARGE SCALE GENOMIC DNA]</scope>
    <source>
        <strain evidence="2 3">SMR4r</strain>
    </source>
</reference>
<keyword evidence="2" id="KW-0489">Methyltransferase</keyword>
<proteinExistence type="predicted"/>
<dbReference type="InterPro" id="IPR019734">
    <property type="entry name" value="TPR_rpt"/>
</dbReference>
<sequence length="519" mass="57167">MSQKVRYAGGDALAKVHWTNGTQTRMACRACGIESDMAHVISVPHVLLDKPSMGFNRCSACGTLNCDLTVFTDYDEDNAFTENAQWMRHYLQSGAGIDFMIRPLQRIGMRGQLSLLDVGCGVGFTVSYWNWAKGDGHGVEPSAYGRLGSRILDDSIIPDYLSDVPALNGRKFDRVFSSEVIEHVNDTASFVAELKAVTAQDGILVLTTPNAGYIDPLNPLGVLMAALSPGLHRLLFSQQALEDLLRRTGFAYVSVLEVNERLIAYASEVPFERIEDPAAERKSYVRYLLDKSATADDPDLLSGLLFRAFKEQVNAGDFDGALSTANALLALIQGTYELDPANPETMRERVLRTSTFEEFGMVAPYFTPAYLYYAAMLTLQGKAFLPDALRGFEVAAELIQHGIALAPSLFQEAASLYWPAKLHVAIAAMRLDQHDKAKAVLQEILDGDSHMMARPDNALQLRALRELGVATLQSGEPERAMALFRQIAERAPHMRADVVGLYTTAHGQAQERIRPFLKA</sequence>
<keyword evidence="1" id="KW-0802">TPR repeat</keyword>
<dbReference type="AlphaFoldDB" id="A0A1Y0EDN0"/>
<dbReference type="InterPro" id="IPR011990">
    <property type="entry name" value="TPR-like_helical_dom_sf"/>
</dbReference>
<keyword evidence="3" id="KW-1185">Reference proteome</keyword>
<dbReference type="GO" id="GO:0008168">
    <property type="term" value="F:methyltransferase activity"/>
    <property type="evidence" value="ECO:0007669"/>
    <property type="project" value="UniProtKB-KW"/>
</dbReference>
<keyword evidence="2" id="KW-0808">Transferase</keyword>